<evidence type="ECO:0000313" key="3">
    <source>
        <dbReference type="Proteomes" id="UP000607653"/>
    </source>
</evidence>
<feature type="region of interest" description="Disordered" evidence="1">
    <location>
        <begin position="41"/>
        <end position="121"/>
    </location>
</feature>
<sequence length="121" mass="13784">MEKYKMDRTEIPEGYGPWLRADVDNQNDRFLNAGRCAKLQRNAGNENTHSKIQKTDPKATVSNKKARDEPQSPEVSILNNNDEEEQQGRLELIIRKTTVKRRLFEEEPQGTSNPASPGGFN</sequence>
<comment type="caution">
    <text evidence="2">The sequence shown here is derived from an EMBL/GenBank/DDBJ whole genome shotgun (WGS) entry which is preliminary data.</text>
</comment>
<dbReference type="Proteomes" id="UP000607653">
    <property type="component" value="Unassembled WGS sequence"/>
</dbReference>
<keyword evidence="3" id="KW-1185">Reference proteome</keyword>
<dbReference type="AlphaFoldDB" id="A0A822YEN1"/>
<name>A0A822YEN1_NELNU</name>
<protein>
    <submittedName>
        <fullName evidence="2">Uncharacterized protein</fullName>
    </submittedName>
</protein>
<proteinExistence type="predicted"/>
<gene>
    <name evidence="2" type="ORF">HUJ06_030883</name>
</gene>
<evidence type="ECO:0000256" key="1">
    <source>
        <dbReference type="SAM" id="MobiDB-lite"/>
    </source>
</evidence>
<reference evidence="2 3" key="1">
    <citation type="journal article" date="2020" name="Mol. Biol. Evol.">
        <title>Distinct Expression and Methylation Patterns for Genes with Different Fates following a Single Whole-Genome Duplication in Flowering Plants.</title>
        <authorList>
            <person name="Shi T."/>
            <person name="Rahmani R.S."/>
            <person name="Gugger P.F."/>
            <person name="Wang M."/>
            <person name="Li H."/>
            <person name="Zhang Y."/>
            <person name="Li Z."/>
            <person name="Wang Q."/>
            <person name="Van de Peer Y."/>
            <person name="Marchal K."/>
            <person name="Chen J."/>
        </authorList>
    </citation>
    <scope>NUCLEOTIDE SEQUENCE [LARGE SCALE GENOMIC DNA]</scope>
    <source>
        <tissue evidence="2">Leaf</tissue>
    </source>
</reference>
<dbReference type="EMBL" id="DUZY01000002">
    <property type="protein sequence ID" value="DAD29415.1"/>
    <property type="molecule type" value="Genomic_DNA"/>
</dbReference>
<organism evidence="2 3">
    <name type="scientific">Nelumbo nucifera</name>
    <name type="common">Sacred lotus</name>
    <dbReference type="NCBI Taxonomy" id="4432"/>
    <lineage>
        <taxon>Eukaryota</taxon>
        <taxon>Viridiplantae</taxon>
        <taxon>Streptophyta</taxon>
        <taxon>Embryophyta</taxon>
        <taxon>Tracheophyta</taxon>
        <taxon>Spermatophyta</taxon>
        <taxon>Magnoliopsida</taxon>
        <taxon>Proteales</taxon>
        <taxon>Nelumbonaceae</taxon>
        <taxon>Nelumbo</taxon>
    </lineage>
</organism>
<accession>A0A822YEN1</accession>
<evidence type="ECO:0000313" key="2">
    <source>
        <dbReference type="EMBL" id="DAD29415.1"/>
    </source>
</evidence>